<comment type="caution">
    <text evidence="1">The sequence shown here is derived from an EMBL/GenBank/DDBJ whole genome shotgun (WGS) entry which is preliminary data.</text>
</comment>
<accession>A0A395S8G9</accession>
<protein>
    <recommendedName>
        <fullName evidence="3">Metallo-beta-lactamase domain-containing protein</fullName>
    </recommendedName>
</protein>
<dbReference type="STRING" id="5514.A0A395S8G9"/>
<dbReference type="Gene3D" id="3.60.15.10">
    <property type="entry name" value="Ribonuclease Z/Hydroxyacylglutathione hydrolase-like"/>
    <property type="match status" value="1"/>
</dbReference>
<dbReference type="Proteomes" id="UP000266152">
    <property type="component" value="Unassembled WGS sequence"/>
</dbReference>
<evidence type="ECO:0000313" key="1">
    <source>
        <dbReference type="EMBL" id="RGP68693.1"/>
    </source>
</evidence>
<reference evidence="1 2" key="1">
    <citation type="journal article" date="2018" name="PLoS Pathog.">
        <title>Evolution of structural diversity of trichothecenes, a family of toxins produced by plant pathogenic and entomopathogenic fungi.</title>
        <authorList>
            <person name="Proctor R.H."/>
            <person name="McCormick S.P."/>
            <person name="Kim H.S."/>
            <person name="Cardoza R.E."/>
            <person name="Stanley A.M."/>
            <person name="Lindo L."/>
            <person name="Kelly A."/>
            <person name="Brown D.W."/>
            <person name="Lee T."/>
            <person name="Vaughan M.M."/>
            <person name="Alexander N.J."/>
            <person name="Busman M."/>
            <person name="Gutierrez S."/>
        </authorList>
    </citation>
    <scope>NUCLEOTIDE SEQUENCE [LARGE SCALE GENOMIC DNA]</scope>
    <source>
        <strain evidence="1 2">NRRL 3299</strain>
    </source>
</reference>
<gene>
    <name evidence="1" type="ORF">FSPOR_5163</name>
</gene>
<name>A0A395S8G9_FUSSP</name>
<dbReference type="SUPFAM" id="SSF56281">
    <property type="entry name" value="Metallo-hydrolase/oxidoreductase"/>
    <property type="match status" value="1"/>
</dbReference>
<evidence type="ECO:0000313" key="2">
    <source>
        <dbReference type="Proteomes" id="UP000266152"/>
    </source>
</evidence>
<dbReference type="EMBL" id="PXOF01000067">
    <property type="protein sequence ID" value="RGP68693.1"/>
    <property type="molecule type" value="Genomic_DNA"/>
</dbReference>
<evidence type="ECO:0008006" key="3">
    <source>
        <dbReference type="Google" id="ProtNLM"/>
    </source>
</evidence>
<organism evidence="1 2">
    <name type="scientific">Fusarium sporotrichioides</name>
    <dbReference type="NCBI Taxonomy" id="5514"/>
    <lineage>
        <taxon>Eukaryota</taxon>
        <taxon>Fungi</taxon>
        <taxon>Dikarya</taxon>
        <taxon>Ascomycota</taxon>
        <taxon>Pezizomycotina</taxon>
        <taxon>Sordariomycetes</taxon>
        <taxon>Hypocreomycetidae</taxon>
        <taxon>Hypocreales</taxon>
        <taxon>Nectriaceae</taxon>
        <taxon>Fusarium</taxon>
    </lineage>
</organism>
<keyword evidence="2" id="KW-1185">Reference proteome</keyword>
<dbReference type="InterPro" id="IPR036866">
    <property type="entry name" value="RibonucZ/Hydroxyglut_hydro"/>
</dbReference>
<proteinExistence type="predicted"/>
<sequence>MHEAVCFAARLGIRCMAWNLGYFSEQQAVNLDLEVQYPACSFVSAQNKYKAPSCNLLEPNLHTLSLCTETQIFQTISIMENANKQVDWRVANYQIPVPIGDCSAYFLINNNDNKVEKAFLMDGGTNAGGYFAWVQILKGLRHIDLELGTDWKFDSWVVTHWDEDHHRGVRDLLSSGLKLFRFVQNGDKEPTARTPSSTFAENYFCEQPWLLCGALDHVMFFNKKNKLDIDFLKPFIENPELPVPGNFGTFFDDAHEIMRSRAASGVGIDLFTRTRQFNLNGTVCSETSDRFSDWGIQNDPKSLQPRFCVIGADGYGIGNGARIVSEPTRNETSILAILYWPENRHCSYYTGGDGNPSVAKDIVNQWLSRPDRFDWHGQVDLMKLDHHGSTKENLGSKNKTEVGTPVLANAPDEAKKKATDIITDILIEKLKPQGLLVTPGTQHGHPTPEDHGSENLQAVYQKIHDSYRAGNQCEDKDDEVTLYDLIVLDQKARVDIQTEFEKEKNYGNRLKKMPGTDILKNNGQINWGKVQELLTEKCQSLLKLKPDGLEKALNESSNGVDSRLFWAWHSWAWHVEDSLLDGAVQYSDICWQPIVSDGNPHFLISFSFGNHGKDRSIEVFNDDGEYQLINDGGSVSRVPTNLFVKDTAAKWTELVYSPLTLATIFDLKDFDNQTMVKNAPIFRQALSGNMRQMNLAIDVLFNTKPVDPKPSSPSARKVNKSAKLRVAKLDETIANYKVMSFVGQPIMDEKSKKAVNRTSRTRRSKTFERLQPTEKEELIDKNHKALLNLAYGSYTDINEVLLHDQICYFAWHHMSKEPYMRKIISEVWKNQYDGGVQYDDIQEDAMLRTVDFLLSNFKIEDTFK</sequence>
<dbReference type="AlphaFoldDB" id="A0A395S8G9"/>